<dbReference type="Pfam" id="PF00437">
    <property type="entry name" value="T2SSE"/>
    <property type="match status" value="1"/>
</dbReference>
<feature type="domain" description="Bacterial type II secretion system protein E" evidence="4">
    <location>
        <begin position="107"/>
        <end position="468"/>
    </location>
</feature>
<proteinExistence type="inferred from homology"/>
<sequence length="508" mass="56404">MTALQIAAVPIGTLSAKGQKWEASDYLRTIICLTSDYVLHVVQGYGTDPRVLAYIDELRRAKVKATQNYVTPEALKALYGGVTSNTDAFFQASGNANSTGKGKQEQVVDILRNATQAGASDIHFFASPNGHHMRFRVHGELETAQSFVGKDGERMMSAIYETMSEQIGTNYRPGESQDGRLRSEFVTECGLFGARIATRPTLNGPWMAMRLLYDNGKLMTLPSMGYLPEQIDALMRMVHRTDGMVFLTGTTGSGKSRGIQTLLNMLLVAMDFTINLVTIEDPVEYRIEKANQTPKAPGEQWDEAIANVMRLDPDVLLVGEARDRASLLAAFQLALTGHGLWSTLHVNAAIQAFQRIHDLGVEDNLVFDPALMKGIVNQSLTRVLCSNCKVPYLQHRERLSADQRSRIESSCIPEQIYLKGEGCTKCSGRGIVDRTAIAEIMQPDLPFMRMYRDHGKAEAQVFWVREQGGITKNEHLIRRINEGIVDPTHGERDVCPLDEDLITIGARR</sequence>
<dbReference type="GO" id="GO:0005886">
    <property type="term" value="C:plasma membrane"/>
    <property type="evidence" value="ECO:0007669"/>
    <property type="project" value="TreeGrafter"/>
</dbReference>
<comment type="similarity">
    <text evidence="1">Belongs to the GSP E family.</text>
</comment>
<gene>
    <name evidence="5" type="ORF">C7A10_29000</name>
</gene>
<evidence type="ECO:0000256" key="3">
    <source>
        <dbReference type="ARBA" id="ARBA00022840"/>
    </source>
</evidence>
<dbReference type="PANTHER" id="PTHR30258:SF1">
    <property type="entry name" value="PROTEIN TRANSPORT PROTEIN HOFB HOMOLOG"/>
    <property type="match status" value="1"/>
</dbReference>
<evidence type="ECO:0000256" key="2">
    <source>
        <dbReference type="ARBA" id="ARBA00022741"/>
    </source>
</evidence>
<dbReference type="PANTHER" id="PTHR30258">
    <property type="entry name" value="TYPE II SECRETION SYSTEM PROTEIN GSPE-RELATED"/>
    <property type="match status" value="1"/>
</dbReference>
<protein>
    <submittedName>
        <fullName evidence="5">Twitching motility protein PilT</fullName>
    </submittedName>
</protein>
<reference evidence="5 6" key="1">
    <citation type="submission" date="2018-03" db="EMBL/GenBank/DDBJ databases">
        <title>Blue discolouration in mozzarella cheese caused by Pseudomonas fluorescens.</title>
        <authorList>
            <person name="Chiesa F."/>
            <person name="Dalmasso A."/>
            <person name="Lomonaco S."/>
        </authorList>
    </citation>
    <scope>NUCLEOTIDE SEQUENCE [LARGE SCALE GENOMIC DNA]</scope>
    <source>
        <strain evidence="5 6">11293</strain>
    </source>
</reference>
<dbReference type="Gene3D" id="3.30.450.90">
    <property type="match status" value="1"/>
</dbReference>
<dbReference type="RefSeq" id="WP_106118639.1">
    <property type="nucleotide sequence ID" value="NZ_PVUH01000030.1"/>
</dbReference>
<evidence type="ECO:0000256" key="1">
    <source>
        <dbReference type="ARBA" id="ARBA00006611"/>
    </source>
</evidence>
<organism evidence="5 6">
    <name type="scientific">Pseudomonas fluorescens</name>
    <dbReference type="NCBI Taxonomy" id="294"/>
    <lineage>
        <taxon>Bacteria</taxon>
        <taxon>Pseudomonadati</taxon>
        <taxon>Pseudomonadota</taxon>
        <taxon>Gammaproteobacteria</taxon>
        <taxon>Pseudomonadales</taxon>
        <taxon>Pseudomonadaceae</taxon>
        <taxon>Pseudomonas</taxon>
    </lineage>
</organism>
<dbReference type="Proteomes" id="UP000239731">
    <property type="component" value="Unassembled WGS sequence"/>
</dbReference>
<evidence type="ECO:0000313" key="5">
    <source>
        <dbReference type="EMBL" id="PRW84475.1"/>
    </source>
</evidence>
<accession>A0A2T0HMZ5</accession>
<comment type="caution">
    <text evidence="5">The sequence shown here is derived from an EMBL/GenBank/DDBJ whole genome shotgun (WGS) entry which is preliminary data.</text>
</comment>
<evidence type="ECO:0000259" key="4">
    <source>
        <dbReference type="Pfam" id="PF00437"/>
    </source>
</evidence>
<dbReference type="GO" id="GO:0016887">
    <property type="term" value="F:ATP hydrolysis activity"/>
    <property type="evidence" value="ECO:0007669"/>
    <property type="project" value="TreeGrafter"/>
</dbReference>
<dbReference type="AlphaFoldDB" id="A0A2T0HMZ5"/>
<dbReference type="SUPFAM" id="SSF52540">
    <property type="entry name" value="P-loop containing nucleoside triphosphate hydrolases"/>
    <property type="match status" value="1"/>
</dbReference>
<keyword evidence="3" id="KW-0067">ATP-binding</keyword>
<name>A0A2T0HMZ5_PSEFL</name>
<dbReference type="EMBL" id="PVUH01000030">
    <property type="protein sequence ID" value="PRW84475.1"/>
    <property type="molecule type" value="Genomic_DNA"/>
</dbReference>
<dbReference type="GO" id="GO:0005524">
    <property type="term" value="F:ATP binding"/>
    <property type="evidence" value="ECO:0007669"/>
    <property type="project" value="UniProtKB-KW"/>
</dbReference>
<dbReference type="InterPro" id="IPR027417">
    <property type="entry name" value="P-loop_NTPase"/>
</dbReference>
<keyword evidence="2" id="KW-0547">Nucleotide-binding</keyword>
<dbReference type="InterPro" id="IPR001482">
    <property type="entry name" value="T2SS/T4SS_dom"/>
</dbReference>
<dbReference type="Gene3D" id="3.40.50.300">
    <property type="entry name" value="P-loop containing nucleotide triphosphate hydrolases"/>
    <property type="match status" value="1"/>
</dbReference>
<evidence type="ECO:0000313" key="6">
    <source>
        <dbReference type="Proteomes" id="UP000239731"/>
    </source>
</evidence>